<dbReference type="Proteomes" id="UP000254866">
    <property type="component" value="Unassembled WGS sequence"/>
</dbReference>
<comment type="caution">
    <text evidence="2">The sequence shown here is derived from an EMBL/GenBank/DDBJ whole genome shotgun (WGS) entry which is preliminary data.</text>
</comment>
<proteinExistence type="predicted"/>
<dbReference type="AlphaFoldDB" id="A0A370TJX6"/>
<feature type="chain" id="PRO_5017076478" evidence="1">
    <location>
        <begin position="27"/>
        <end position="327"/>
    </location>
</feature>
<keyword evidence="3" id="KW-1185">Reference proteome</keyword>
<dbReference type="OrthoDB" id="3550710at2759"/>
<dbReference type="GeneID" id="43599292"/>
<accession>A0A370TJX6</accession>
<sequence>MYHKKSLVSFFPILIHLARFILYTSATTSPAQWELISLASRKNANSTSSLEFNIKQDDYTTSCSTVTWTPTGYPRAWNKCHNEMLSSTPPSITITRTPLSLNSADTYAYPNFHCESTADYGLECLLLSSSTAIDLKPSISQFIPAPLKIYYTLIRSSGSTGVQGACISAYTFYILNPSVATLGPLTLGHAADRQWRTQCTTSWDCDGTDPSTEGTWASCAAPAFQFKKSLAYGGNQLTDFVLSVEHSFPLIMASSIRGDSTPDLKFQNPDEAEGLQVILKGNDTLWKNGTSLISLQSGGIDQTGDCDTGCSFNGVVANVDVVQVEIV</sequence>
<organism evidence="2 3">
    <name type="scientific">Venustampulla echinocandica</name>
    <dbReference type="NCBI Taxonomy" id="2656787"/>
    <lineage>
        <taxon>Eukaryota</taxon>
        <taxon>Fungi</taxon>
        <taxon>Dikarya</taxon>
        <taxon>Ascomycota</taxon>
        <taxon>Pezizomycotina</taxon>
        <taxon>Leotiomycetes</taxon>
        <taxon>Helotiales</taxon>
        <taxon>Pleuroascaceae</taxon>
        <taxon>Venustampulla</taxon>
    </lineage>
</organism>
<keyword evidence="1" id="KW-0732">Signal</keyword>
<name>A0A370TJX6_9HELO</name>
<protein>
    <submittedName>
        <fullName evidence="2">Uncharacterized protein</fullName>
    </submittedName>
</protein>
<gene>
    <name evidence="2" type="ORF">BP5553_06443</name>
</gene>
<dbReference type="RefSeq" id="XP_031868487.1">
    <property type="nucleotide sequence ID" value="XM_032015066.1"/>
</dbReference>
<evidence type="ECO:0000313" key="3">
    <source>
        <dbReference type="Proteomes" id="UP000254866"/>
    </source>
</evidence>
<evidence type="ECO:0000313" key="2">
    <source>
        <dbReference type="EMBL" id="RDL35831.1"/>
    </source>
</evidence>
<reference evidence="2 3" key="1">
    <citation type="journal article" date="2018" name="IMA Fungus">
        <title>IMA Genome-F 9: Draft genome sequence of Annulohypoxylon stygium, Aspergillus mulundensis, Berkeleyomyces basicola (syn. Thielaviopsis basicola), Ceratocystis smalleyi, two Cercospora beticola strains, Coleophoma cylindrospora, Fusarium fracticaudum, Phialophora cf. hyalina, and Morchella septimelata.</title>
        <authorList>
            <person name="Wingfield B.D."/>
            <person name="Bills G.F."/>
            <person name="Dong Y."/>
            <person name="Huang W."/>
            <person name="Nel W.J."/>
            <person name="Swalarsk-Parry B.S."/>
            <person name="Vaghefi N."/>
            <person name="Wilken P.M."/>
            <person name="An Z."/>
            <person name="de Beer Z.W."/>
            <person name="De Vos L."/>
            <person name="Chen L."/>
            <person name="Duong T.A."/>
            <person name="Gao Y."/>
            <person name="Hammerbacher A."/>
            <person name="Kikkert J.R."/>
            <person name="Li Y."/>
            <person name="Li H."/>
            <person name="Li K."/>
            <person name="Li Q."/>
            <person name="Liu X."/>
            <person name="Ma X."/>
            <person name="Naidoo K."/>
            <person name="Pethybridge S.J."/>
            <person name="Sun J."/>
            <person name="Steenkamp E.T."/>
            <person name="van der Nest M.A."/>
            <person name="van Wyk S."/>
            <person name="Wingfield M.J."/>
            <person name="Xiong C."/>
            <person name="Yue Q."/>
            <person name="Zhang X."/>
        </authorList>
    </citation>
    <scope>NUCLEOTIDE SEQUENCE [LARGE SCALE GENOMIC DNA]</scope>
    <source>
        <strain evidence="2 3">BP 5553</strain>
    </source>
</reference>
<evidence type="ECO:0000256" key="1">
    <source>
        <dbReference type="SAM" id="SignalP"/>
    </source>
</evidence>
<dbReference type="EMBL" id="NPIC01000005">
    <property type="protein sequence ID" value="RDL35831.1"/>
    <property type="molecule type" value="Genomic_DNA"/>
</dbReference>
<feature type="signal peptide" evidence="1">
    <location>
        <begin position="1"/>
        <end position="26"/>
    </location>
</feature>